<dbReference type="GO" id="GO:0048771">
    <property type="term" value="P:tissue remodeling"/>
    <property type="evidence" value="ECO:0007669"/>
    <property type="project" value="UniProtKB-KW"/>
</dbReference>
<dbReference type="GO" id="GO:0045087">
    <property type="term" value="P:innate immune response"/>
    <property type="evidence" value="ECO:0007669"/>
    <property type="project" value="UniProtKB-KW"/>
</dbReference>
<dbReference type="GO" id="GO:0006954">
    <property type="term" value="P:inflammatory response"/>
    <property type="evidence" value="ECO:0007669"/>
    <property type="project" value="UniProtKB-KW"/>
</dbReference>
<dbReference type="GO" id="GO:0005125">
    <property type="term" value="F:cytokine activity"/>
    <property type="evidence" value="ECO:0007669"/>
    <property type="project" value="UniProtKB-KW"/>
</dbReference>
<evidence type="ECO:0000256" key="10">
    <source>
        <dbReference type="ARBA" id="ARBA00023148"/>
    </source>
</evidence>
<protein>
    <recommendedName>
        <fullName evidence="3">Interleukin-23 subunit alpha</fullName>
    </recommendedName>
    <alternativeName>
        <fullName evidence="13">Interleukin-23 subunit p19</fullName>
    </alternativeName>
</protein>
<evidence type="ECO:0000256" key="1">
    <source>
        <dbReference type="ARBA" id="ARBA00004613"/>
    </source>
</evidence>
<evidence type="ECO:0000256" key="15">
    <source>
        <dbReference type="ARBA" id="ARBA00046461"/>
    </source>
</evidence>
<sequence>MAPLRRLLLALCLPAMLLPPAVPFPAPSTDWAACRDLSQRLSRLLGTMKESHRVLVSEDMEGECAPHIRCSDACDPSTLDTNSTLCLQRILQGLQHYQARLGSDIFATHPQPELKAVLEELLSLVQVPMRSCRPPPPPQADSWAQPLLQHGTLERLRSFTAVMSRVFTHGASTR</sequence>
<comment type="subunit">
    <text evidence="15">Heterodimer with IL12B; disulfide-linked. The heterodimer is known as interleukin IL-23. Interacts with IL23R; this interaction enables recruitment of IL12RB1.</text>
</comment>
<evidence type="ECO:0000256" key="6">
    <source>
        <dbReference type="ARBA" id="ARBA00022588"/>
    </source>
</evidence>
<dbReference type="PANTHER" id="PTHR15947:SF0">
    <property type="entry name" value="INTERLEUKIN-23 SUBUNIT ALPHA"/>
    <property type="match status" value="1"/>
</dbReference>
<evidence type="ECO:0000256" key="5">
    <source>
        <dbReference type="ARBA" id="ARBA00022525"/>
    </source>
</evidence>
<dbReference type="InterPro" id="IPR009079">
    <property type="entry name" value="4_helix_cytokine-like_core"/>
</dbReference>
<evidence type="ECO:0000256" key="11">
    <source>
        <dbReference type="ARBA" id="ARBA00023157"/>
    </source>
</evidence>
<evidence type="ECO:0000256" key="4">
    <source>
        <dbReference type="ARBA" id="ARBA00022514"/>
    </source>
</evidence>
<dbReference type="Proteomes" id="UP000000539">
    <property type="component" value="Chromosome 34"/>
</dbReference>
<dbReference type="GO" id="GO:0051607">
    <property type="term" value="P:defense response to virus"/>
    <property type="evidence" value="ECO:0007669"/>
    <property type="project" value="UniProtKB-KW"/>
</dbReference>
<reference evidence="17" key="2">
    <citation type="submission" date="2025-08" db="UniProtKB">
        <authorList>
            <consortium name="Ensembl"/>
        </authorList>
    </citation>
    <scope>IDENTIFICATION</scope>
    <source>
        <strain evidence="17">broiler</strain>
    </source>
</reference>
<evidence type="ECO:0000256" key="7">
    <source>
        <dbReference type="ARBA" id="ARBA00022729"/>
    </source>
</evidence>
<evidence type="ECO:0000256" key="16">
    <source>
        <dbReference type="SAM" id="SignalP"/>
    </source>
</evidence>
<dbReference type="Gene3D" id="1.20.1250.10">
    <property type="match status" value="1"/>
</dbReference>
<keyword evidence="5" id="KW-0964">Secreted</keyword>
<dbReference type="GeneTree" id="ENSGT01050000246713"/>
<dbReference type="PANTHER" id="PTHR15947">
    <property type="entry name" value="SGRF"/>
    <property type="match status" value="1"/>
</dbReference>
<evidence type="ECO:0000256" key="8">
    <source>
        <dbReference type="ARBA" id="ARBA00022859"/>
    </source>
</evidence>
<organism evidence="17 18">
    <name type="scientific">Gallus gallus</name>
    <name type="common">Chicken</name>
    <dbReference type="NCBI Taxonomy" id="9031"/>
    <lineage>
        <taxon>Eukaryota</taxon>
        <taxon>Metazoa</taxon>
        <taxon>Chordata</taxon>
        <taxon>Craniata</taxon>
        <taxon>Vertebrata</taxon>
        <taxon>Euteleostomi</taxon>
        <taxon>Archelosauria</taxon>
        <taxon>Archosauria</taxon>
        <taxon>Dinosauria</taxon>
        <taxon>Saurischia</taxon>
        <taxon>Theropoda</taxon>
        <taxon>Coelurosauria</taxon>
        <taxon>Aves</taxon>
        <taxon>Neognathae</taxon>
        <taxon>Galloanserae</taxon>
        <taxon>Galliformes</taxon>
        <taxon>Phasianidae</taxon>
        <taxon>Phasianinae</taxon>
        <taxon>Gallus</taxon>
    </lineage>
</organism>
<dbReference type="Ensembl" id="ENSGALT00010060945.1">
    <property type="protein sequence ID" value="ENSGALP00010037697.1"/>
    <property type="gene ID" value="ENSGALG00010024954.1"/>
</dbReference>
<dbReference type="OrthoDB" id="9447007at2759"/>
<keyword evidence="11" id="KW-1015">Disulfide bond</keyword>
<comment type="similarity">
    <text evidence="2">Belongs to the IL-6 superfamily.</text>
</comment>
<keyword evidence="10" id="KW-0797">Tissue remodeling</keyword>
<accession>A0A8V1A119</accession>
<reference evidence="17" key="3">
    <citation type="submission" date="2025-09" db="UniProtKB">
        <authorList>
            <consortium name="Ensembl"/>
        </authorList>
    </citation>
    <scope>IDENTIFICATION</scope>
    <source>
        <strain evidence="17">broiler</strain>
    </source>
</reference>
<name>A0A8V1A119_CHICK</name>
<dbReference type="AlphaFoldDB" id="A0A8V1A119"/>
<evidence type="ECO:0000313" key="18">
    <source>
        <dbReference type="Proteomes" id="UP000000539"/>
    </source>
</evidence>
<keyword evidence="6" id="KW-0399">Innate immunity</keyword>
<dbReference type="InterPro" id="IPR010831">
    <property type="entry name" value="IL-23_alpha"/>
</dbReference>
<keyword evidence="18" id="KW-1185">Reference proteome</keyword>
<evidence type="ECO:0000256" key="9">
    <source>
        <dbReference type="ARBA" id="ARBA00023118"/>
    </source>
</evidence>
<dbReference type="SUPFAM" id="SSF47266">
    <property type="entry name" value="4-helical cytokines"/>
    <property type="match status" value="1"/>
</dbReference>
<evidence type="ECO:0000256" key="2">
    <source>
        <dbReference type="ARBA" id="ARBA00007432"/>
    </source>
</evidence>
<reference evidence="17" key="1">
    <citation type="submission" date="2020-11" db="EMBL/GenBank/DDBJ databases">
        <title>Gallus gallus (Chicken) genome, bGalGal1, GRCg7b, maternal haplotype autosomes + Z &amp; W.</title>
        <authorList>
            <person name="Warren W."/>
            <person name="Formenti G."/>
            <person name="Fedrigo O."/>
            <person name="Haase B."/>
            <person name="Mountcastle J."/>
            <person name="Balacco J."/>
            <person name="Tracey A."/>
            <person name="Schneider V."/>
            <person name="Okimoto R."/>
            <person name="Cheng H."/>
            <person name="Hawken R."/>
            <person name="Howe K."/>
            <person name="Jarvis E.D."/>
        </authorList>
    </citation>
    <scope>NUCLEOTIDE SEQUENCE [LARGE SCALE GENOMIC DNA]</scope>
    <source>
        <strain evidence="17">Broiler</strain>
    </source>
</reference>
<keyword evidence="9" id="KW-0051">Antiviral defense</keyword>
<evidence type="ECO:0000256" key="13">
    <source>
        <dbReference type="ARBA" id="ARBA00030230"/>
    </source>
</evidence>
<proteinExistence type="inferred from homology"/>
<evidence type="ECO:0000256" key="3">
    <source>
        <dbReference type="ARBA" id="ARBA00015012"/>
    </source>
</evidence>
<evidence type="ECO:0000313" key="17">
    <source>
        <dbReference type="Ensembl" id="ENSGALP00010037697.1"/>
    </source>
</evidence>
<dbReference type="Pfam" id="PF16649">
    <property type="entry name" value="IL23"/>
    <property type="match status" value="1"/>
</dbReference>
<keyword evidence="12" id="KW-0395">Inflammatory response</keyword>
<feature type="chain" id="PRO_5036454103" description="Interleukin-23 subunit alpha" evidence="16">
    <location>
        <begin position="24"/>
        <end position="174"/>
    </location>
</feature>
<evidence type="ECO:0000256" key="14">
    <source>
        <dbReference type="ARBA" id="ARBA00045298"/>
    </source>
</evidence>
<comment type="subcellular location">
    <subcellularLocation>
        <location evidence="1">Secreted</location>
    </subcellularLocation>
</comment>
<keyword evidence="7 16" id="KW-0732">Signal</keyword>
<gene>
    <name evidence="17" type="primary">IL23A</name>
</gene>
<keyword evidence="8" id="KW-0391">Immunity</keyword>
<comment type="function">
    <text evidence="14">Associates with IL12B to form the pro-inflammatory cytokine IL-23 that plays different roles in innate and adaptive immunity. Released by antigen-presenting cells such as dendritic cells or macrophages, binds to a heterodimeric receptor complex composed of IL12RB1 and IL23R to activate JAK2 and TYK2 which then phosphorylate the receptor to form a docking site leading to the phosphorylation of STAT3 and STAT4. This process leads to activation of several pathways including p38 MAPK or NF-kappa-B and promotes the production of pro-inflammatory cytokines such as interleukin-17A/IL17A. In turn, participates in the early and effective intracellular bacterial clearance. Promotes the expansion and survival of T-helper 17 cells, a CD4-positive helper T-cell subset that produces IL-17, as well as other IL-17-producing cells.</text>
</comment>
<feature type="signal peptide" evidence="16">
    <location>
        <begin position="1"/>
        <end position="23"/>
    </location>
</feature>
<dbReference type="GO" id="GO:0005615">
    <property type="term" value="C:extracellular space"/>
    <property type="evidence" value="ECO:0007669"/>
    <property type="project" value="UniProtKB-KW"/>
</dbReference>
<keyword evidence="4" id="KW-0202">Cytokine</keyword>
<evidence type="ECO:0000256" key="12">
    <source>
        <dbReference type="ARBA" id="ARBA00023198"/>
    </source>
</evidence>